<evidence type="ECO:0000259" key="2">
    <source>
        <dbReference type="Pfam" id="PF07978"/>
    </source>
</evidence>
<name>A0A1V6KY19_9BURK</name>
<reference evidence="3 6" key="3">
    <citation type="journal article" date="2017" name="Front. Microbiol.">
        <title>Genomics reveals a unique clone of Burkholderia cenocepacia harbouring an actively excising novel genomic island.</title>
        <authorList>
            <person name="Patil P."/>
            <person name="Mali S."/>
            <person name="Midha S."/>
            <person name="Gautam V."/>
            <person name="Dash L."/>
            <person name="Kumar S."/>
            <person name="Shastri J."/>
            <person name="Singhal L."/>
            <person name="Patil P.B."/>
        </authorList>
    </citation>
    <scope>NUCLEOTIDE SEQUENCE [LARGE SCALE GENOMIC DNA]</scope>
    <source>
        <strain evidence="3 6">BC-19</strain>
    </source>
</reference>
<dbReference type="Proteomes" id="UP000188543">
    <property type="component" value="Unassembled WGS sequence"/>
</dbReference>
<dbReference type="InterPro" id="IPR012577">
    <property type="entry name" value="NIPSNAP"/>
</dbReference>
<reference evidence="3" key="1">
    <citation type="submission" date="2015-02" db="EMBL/GenBank/DDBJ databases">
        <authorList>
            <person name="Patil P.P."/>
            <person name="Midha S."/>
            <person name="Mali S."/>
            <person name="Gautam V."/>
            <person name="Dash L."/>
            <person name="Kumar S."/>
            <person name="Shastri J."/>
            <person name="Singhal L."/>
            <person name="Patil P.B."/>
        </authorList>
    </citation>
    <scope>NUCLEOTIDE SEQUENCE</scope>
    <source>
        <strain evidence="3">BC-19</strain>
    </source>
</reference>
<organism evidence="4 5">
    <name type="scientific">Burkholderia cenocepacia</name>
    <dbReference type="NCBI Taxonomy" id="95486"/>
    <lineage>
        <taxon>Bacteria</taxon>
        <taxon>Pseudomonadati</taxon>
        <taxon>Pseudomonadota</taxon>
        <taxon>Betaproteobacteria</taxon>
        <taxon>Burkholderiales</taxon>
        <taxon>Burkholderiaceae</taxon>
        <taxon>Burkholderia</taxon>
        <taxon>Burkholderia cepacia complex</taxon>
    </lineage>
</organism>
<dbReference type="SUPFAM" id="SSF54909">
    <property type="entry name" value="Dimeric alpha+beta barrel"/>
    <property type="match status" value="1"/>
</dbReference>
<evidence type="ECO:0000256" key="1">
    <source>
        <dbReference type="ARBA" id="ARBA00005291"/>
    </source>
</evidence>
<evidence type="ECO:0000313" key="4">
    <source>
        <dbReference type="EMBL" id="ONU78016.1"/>
    </source>
</evidence>
<comment type="caution">
    <text evidence="4">The sequence shown here is derived from an EMBL/GenBank/DDBJ whole genome shotgun (WGS) entry which is preliminary data.</text>
</comment>
<protein>
    <submittedName>
        <fullName evidence="4">NIPSNAP family protein</fullName>
    </submittedName>
</protein>
<dbReference type="InterPro" id="IPR011008">
    <property type="entry name" value="Dimeric_a/b-barrel"/>
</dbReference>
<dbReference type="Pfam" id="PF07978">
    <property type="entry name" value="NIPSNAP"/>
    <property type="match status" value="1"/>
</dbReference>
<accession>A0A1V6KY19</accession>
<proteinExistence type="inferred from homology"/>
<gene>
    <name evidence="4" type="ORF">A8E72_29560</name>
    <name evidence="3" type="ORF">UE95_015835</name>
</gene>
<evidence type="ECO:0000313" key="6">
    <source>
        <dbReference type="Proteomes" id="UP000191686"/>
    </source>
</evidence>
<dbReference type="RefSeq" id="WP_006497967.1">
    <property type="nucleotide sequence ID" value="NZ_CADEQA010000008.1"/>
</dbReference>
<reference evidence="3 6" key="4">
    <citation type="journal article" date="2017" name="Front. Microbiol.">
        <title>Genomics Reveals a Unique Clone of Burkholderia cenocepacia Harboring an Actively Excising Novel Genomic Island.</title>
        <authorList>
            <person name="Patil P.P."/>
            <person name="Mali S."/>
            <person name="Midha S."/>
            <person name="Gautam V."/>
            <person name="Dash L."/>
            <person name="Kumar S."/>
            <person name="Shastri J."/>
            <person name="Singhal L."/>
            <person name="Patil P.B."/>
        </authorList>
    </citation>
    <scope>NUCLEOTIDE SEQUENCE [LARGE SCALE GENOMIC DNA]</scope>
    <source>
        <strain evidence="3 6">BC-19</strain>
    </source>
</reference>
<evidence type="ECO:0000313" key="3">
    <source>
        <dbReference type="EMBL" id="MCW3712760.1"/>
    </source>
</evidence>
<evidence type="ECO:0000313" key="5">
    <source>
        <dbReference type="Proteomes" id="UP000188543"/>
    </source>
</evidence>
<reference evidence="4 5" key="2">
    <citation type="submission" date="2016-08" db="EMBL/GenBank/DDBJ databases">
        <authorList>
            <person name="Seilhamer J.J."/>
        </authorList>
    </citation>
    <scope>NUCLEOTIDE SEQUENCE [LARGE SCALE GENOMIC DNA]</scope>
    <source>
        <strain evidence="4 5">VC14762</strain>
    </source>
</reference>
<dbReference type="AlphaFoldDB" id="A0A1V6KY19"/>
<reference evidence="3" key="5">
    <citation type="submission" date="2021-09" db="EMBL/GenBank/DDBJ databases">
        <authorList>
            <person name="Saroha T."/>
            <person name="Patil P."/>
            <person name="Gautam D.V."/>
            <person name="Patil D.P.B."/>
        </authorList>
    </citation>
    <scope>NUCLEOTIDE SEQUENCE</scope>
    <source>
        <strain evidence="3">BC-19</strain>
    </source>
</reference>
<dbReference type="PANTHER" id="PTHR21017">
    <property type="entry name" value="NIPSNAP-RELATED"/>
    <property type="match status" value="1"/>
</dbReference>
<dbReference type="EMBL" id="MUTJ01000091">
    <property type="protein sequence ID" value="ONU78016.1"/>
    <property type="molecule type" value="Genomic_DNA"/>
</dbReference>
<comment type="similarity">
    <text evidence="1">Belongs to the NipSnap family.</text>
</comment>
<feature type="domain" description="NIPSNAP" evidence="2">
    <location>
        <begin position="3"/>
        <end position="102"/>
    </location>
</feature>
<dbReference type="PANTHER" id="PTHR21017:SF17">
    <property type="entry name" value="PROTEIN NIPSNAP"/>
    <property type="match status" value="1"/>
</dbReference>
<dbReference type="OrthoDB" id="8905985at2"/>
<dbReference type="Gene3D" id="3.30.70.100">
    <property type="match status" value="1"/>
</dbReference>
<dbReference type="EMBL" id="JYMX02000011">
    <property type="protein sequence ID" value="MCW3712760.1"/>
    <property type="molecule type" value="Genomic_DNA"/>
</dbReference>
<dbReference type="InterPro" id="IPR051557">
    <property type="entry name" value="NipSnap_domain"/>
</dbReference>
<dbReference type="Proteomes" id="UP000191686">
    <property type="component" value="Unassembled WGS sequence"/>
</dbReference>
<sequence length="104" mass="12596">MYYEMRTYTVQIGKMNEYLRHFEKEGLPVISRYATLVGWWYTEIGELNQVVHIWAYESLDDRIKRRTALYEDPDWLEKFVPKAFPMLEKMESKLLRPAAFSPIR</sequence>
<dbReference type="GeneID" id="56500475"/>